<dbReference type="PANTHER" id="PTHR47219:SF20">
    <property type="entry name" value="TBC1 DOMAIN FAMILY MEMBER 2B"/>
    <property type="match status" value="1"/>
</dbReference>
<dbReference type="SMART" id="SM00164">
    <property type="entry name" value="TBC"/>
    <property type="match status" value="1"/>
</dbReference>
<feature type="region of interest" description="Disordered" evidence="1">
    <location>
        <begin position="395"/>
        <end position="442"/>
    </location>
</feature>
<evidence type="ECO:0000259" key="2">
    <source>
        <dbReference type="PROSITE" id="PS50086"/>
    </source>
</evidence>
<dbReference type="EMBL" id="CP031042">
    <property type="protein sequence ID" value="QDZ22869.1"/>
    <property type="molecule type" value="Genomic_DNA"/>
</dbReference>
<dbReference type="Pfam" id="PF00566">
    <property type="entry name" value="RabGAP-TBC"/>
    <property type="match status" value="1"/>
</dbReference>
<feature type="domain" description="Rab-GAP TBC" evidence="2">
    <location>
        <begin position="60"/>
        <end position="255"/>
    </location>
</feature>
<evidence type="ECO:0000313" key="3">
    <source>
        <dbReference type="EMBL" id="QDZ22869.1"/>
    </source>
</evidence>
<dbReference type="STRING" id="1764295.A0A5B8MQQ7"/>
<dbReference type="Gene3D" id="1.10.8.270">
    <property type="entry name" value="putative rabgap domain of human tbc1 domain family member 14 like domains"/>
    <property type="match status" value="1"/>
</dbReference>
<name>A0A5B8MQQ7_9CHLO</name>
<protein>
    <submittedName>
        <fullName evidence="3">Rab-GTPase-TBC domain-containing protein</fullName>
    </submittedName>
</protein>
<evidence type="ECO:0000313" key="4">
    <source>
        <dbReference type="Proteomes" id="UP000316726"/>
    </source>
</evidence>
<feature type="region of interest" description="Disordered" evidence="1">
    <location>
        <begin position="319"/>
        <end position="372"/>
    </location>
</feature>
<dbReference type="InterPro" id="IPR035969">
    <property type="entry name" value="Rab-GAP_TBC_sf"/>
</dbReference>
<sequence>MDELGFEVSEERASSERYKRLKESCARSDERWREYREKKCRGERCLIRTRALVSQVSKHGLDENDRPKCWYTWSGAAIERKKSKRTYEQICEDVERSENAVNGASRKQVALDLPRTFPDHDQFKDEGSEKWRQLRRILLGACLHTGFEYIQGMNFLAGFVLLAVKTEQEAFWVFVALLRSLRGYFESPPLSGLKKDLDLLQGAALAHLGGLCSHLKTCGLHDFSLCFPKWLLCNFVLVLETEVLLKVWDAFWVFRGDRRGFLHKVALHLLKSNEAELLGKDNLGDVYQVLSQRCGRNVECVLEFLAGVEAQQVAVVAEGAREEEDGGGKKRKSGEEEAPPKGLGGDDWVVVPSSSGPAEGKRKKEDEAKLSIPMTPVSKALQMWIQAGTPLMRMGTSHRPAAATRTTQEKRRRRRNLGSLSLGRRTGGKPSGRGRPPMTDIELNSIEMKEVTRKLEL</sequence>
<accession>A0A5B8MQQ7</accession>
<gene>
    <name evidence="3" type="ORF">A3770_09p53870</name>
</gene>
<dbReference type="SUPFAM" id="SSF47923">
    <property type="entry name" value="Ypt/Rab-GAP domain of gyp1p"/>
    <property type="match status" value="2"/>
</dbReference>
<dbReference type="Proteomes" id="UP000316726">
    <property type="component" value="Chromosome 9"/>
</dbReference>
<dbReference type="GO" id="GO:0031267">
    <property type="term" value="F:small GTPase binding"/>
    <property type="evidence" value="ECO:0007669"/>
    <property type="project" value="TreeGrafter"/>
</dbReference>
<organism evidence="3 4">
    <name type="scientific">Chloropicon primus</name>
    <dbReference type="NCBI Taxonomy" id="1764295"/>
    <lineage>
        <taxon>Eukaryota</taxon>
        <taxon>Viridiplantae</taxon>
        <taxon>Chlorophyta</taxon>
        <taxon>Chloropicophyceae</taxon>
        <taxon>Chloropicales</taxon>
        <taxon>Chloropicaceae</taxon>
        <taxon>Chloropicon</taxon>
    </lineage>
</organism>
<dbReference type="GO" id="GO:0005096">
    <property type="term" value="F:GTPase activator activity"/>
    <property type="evidence" value="ECO:0007669"/>
    <property type="project" value="TreeGrafter"/>
</dbReference>
<dbReference type="PANTHER" id="PTHR47219">
    <property type="entry name" value="RAB GTPASE-ACTIVATING PROTEIN 1-LIKE"/>
    <property type="match status" value="1"/>
</dbReference>
<reference evidence="3 4" key="1">
    <citation type="submission" date="2018-07" db="EMBL/GenBank/DDBJ databases">
        <title>The complete nuclear genome of the prasinophyte Chloropicon primus (CCMP1205).</title>
        <authorList>
            <person name="Pombert J.-F."/>
            <person name="Otis C."/>
            <person name="Turmel M."/>
            <person name="Lemieux C."/>
        </authorList>
    </citation>
    <scope>NUCLEOTIDE SEQUENCE [LARGE SCALE GENOMIC DNA]</scope>
    <source>
        <strain evidence="3 4">CCMP1205</strain>
    </source>
</reference>
<feature type="compositionally biased region" description="Basic and acidic residues" evidence="1">
    <location>
        <begin position="359"/>
        <end position="369"/>
    </location>
</feature>
<dbReference type="InterPro" id="IPR000195">
    <property type="entry name" value="Rab-GAP-TBC_dom"/>
</dbReference>
<dbReference type="InterPro" id="IPR050302">
    <property type="entry name" value="Rab_GAP_TBC_domain"/>
</dbReference>
<dbReference type="Gene3D" id="1.10.472.80">
    <property type="entry name" value="Ypt/Rab-GAP domain of gyp1p, domain 3"/>
    <property type="match status" value="1"/>
</dbReference>
<evidence type="ECO:0000256" key="1">
    <source>
        <dbReference type="SAM" id="MobiDB-lite"/>
    </source>
</evidence>
<keyword evidence="4" id="KW-1185">Reference proteome</keyword>
<dbReference type="OrthoDB" id="294251at2759"/>
<proteinExistence type="predicted"/>
<dbReference type="AlphaFoldDB" id="A0A5B8MQQ7"/>
<dbReference type="PROSITE" id="PS50086">
    <property type="entry name" value="TBC_RABGAP"/>
    <property type="match status" value="1"/>
</dbReference>